<dbReference type="RefSeq" id="WP_161405056.1">
    <property type="nucleotide sequence ID" value="NZ_WTUZ01000004.1"/>
</dbReference>
<feature type="region of interest" description="Disordered" evidence="1">
    <location>
        <begin position="1"/>
        <end position="31"/>
    </location>
</feature>
<name>A0A6L8UTN0_9BACL</name>
<accession>A0A6L8UTN0</accession>
<sequence length="102" mass="11721">MSQEHEQEQEQESKREQKNTAPGTPVISWERPVERVVPNKSDNQVISIDDYRRQSISESEATITVREFHSQGEEPVRLLIISSGFGQKQPVYRHTVQSRAAC</sequence>
<comment type="caution">
    <text evidence="2">The sequence shown here is derived from an EMBL/GenBank/DDBJ whole genome shotgun (WGS) entry which is preliminary data.</text>
</comment>
<dbReference type="EMBL" id="WTUZ01000004">
    <property type="protein sequence ID" value="MZQ80811.1"/>
    <property type="molecule type" value="Genomic_DNA"/>
</dbReference>
<evidence type="ECO:0000313" key="3">
    <source>
        <dbReference type="Proteomes" id="UP000481087"/>
    </source>
</evidence>
<feature type="compositionally biased region" description="Basic and acidic residues" evidence="1">
    <location>
        <begin position="1"/>
        <end position="18"/>
    </location>
</feature>
<proteinExistence type="predicted"/>
<keyword evidence="3" id="KW-1185">Reference proteome</keyword>
<gene>
    <name evidence="2" type="ORF">GQF01_01480</name>
</gene>
<organism evidence="2 3">
    <name type="scientific">Paenibacillus silvestris</name>
    <dbReference type="NCBI Taxonomy" id="2606219"/>
    <lineage>
        <taxon>Bacteria</taxon>
        <taxon>Bacillati</taxon>
        <taxon>Bacillota</taxon>
        <taxon>Bacilli</taxon>
        <taxon>Bacillales</taxon>
        <taxon>Paenibacillaceae</taxon>
        <taxon>Paenibacillus</taxon>
    </lineage>
</organism>
<protein>
    <submittedName>
        <fullName evidence="2">Uncharacterized protein</fullName>
    </submittedName>
</protein>
<dbReference type="Proteomes" id="UP000481087">
    <property type="component" value="Unassembled WGS sequence"/>
</dbReference>
<dbReference type="AlphaFoldDB" id="A0A6L8UTN0"/>
<evidence type="ECO:0000313" key="2">
    <source>
        <dbReference type="EMBL" id="MZQ80811.1"/>
    </source>
</evidence>
<evidence type="ECO:0000256" key="1">
    <source>
        <dbReference type="SAM" id="MobiDB-lite"/>
    </source>
</evidence>
<reference evidence="2 3" key="1">
    <citation type="submission" date="2019-12" db="EMBL/GenBank/DDBJ databases">
        <title>Paenibacillus sp. nov. sp. isolated from soil.</title>
        <authorList>
            <person name="Kim J."/>
            <person name="Jeong S.E."/>
            <person name="Jung H.S."/>
            <person name="Jeon C.O."/>
        </authorList>
    </citation>
    <scope>NUCLEOTIDE SEQUENCE [LARGE SCALE GENOMIC DNA]</scope>
    <source>
        <strain evidence="2 3">5J-6</strain>
    </source>
</reference>